<evidence type="ECO:0000259" key="2">
    <source>
        <dbReference type="Pfam" id="PF24086"/>
    </source>
</evidence>
<feature type="domain" description="DUF7371" evidence="2">
    <location>
        <begin position="597"/>
        <end position="801"/>
    </location>
</feature>
<dbReference type="InterPro" id="IPR055795">
    <property type="entry name" value="DUF7371"/>
</dbReference>
<evidence type="ECO:0000256" key="1">
    <source>
        <dbReference type="SAM" id="SignalP"/>
    </source>
</evidence>
<keyword evidence="1" id="KW-0732">Signal</keyword>
<dbReference type="Pfam" id="PF24086">
    <property type="entry name" value="DUF7371"/>
    <property type="match status" value="1"/>
</dbReference>
<gene>
    <name evidence="3" type="ORF">SCLTRI_LOCUS2908</name>
</gene>
<keyword evidence="4" id="KW-1185">Reference proteome</keyword>
<feature type="signal peptide" evidence="1">
    <location>
        <begin position="1"/>
        <end position="18"/>
    </location>
</feature>
<evidence type="ECO:0000313" key="4">
    <source>
        <dbReference type="Proteomes" id="UP000624404"/>
    </source>
</evidence>
<dbReference type="OrthoDB" id="5385013at2759"/>
<reference evidence="3" key="1">
    <citation type="submission" date="2020-10" db="EMBL/GenBank/DDBJ databases">
        <authorList>
            <person name="Kusch S."/>
        </authorList>
    </citation>
    <scope>NUCLEOTIDE SEQUENCE</scope>
    <source>
        <strain evidence="3">SwB9</strain>
    </source>
</reference>
<sequence>MILNFLFVIWTLCATAGAAPQYEYRSTKSTVTVYAACSDTTSFSIPSGNRMAHVSGISADTTLHVAPIPTNPSLQLSKPTWTIENSQLPKPTGKVEASGLSDPAQETILSQSSSNNYAFVVISGTTSWLNGQTPTSNPSQSFVVVTSAITVVPLSTVLPSPSPSTRESVILSTETVIPLPARPSSTKISSSEPMVISTATIVPLPTLPQSSASQPASTGELMSSNKPVVSSKKTIVPLMLTSIPTSATIESSILLVPISSLTMATWTSALPSAANITSVISSSAVKTSSVLNLSSAISSSTIAESSPSIPSVSIPTIPKPESTRSIVEPVTLVSSFTILSTMRSAISSAVVPTSKPESMLTSSTSTLVPSATFSETINTTDLSALTSSAGFIGAVTGISSTSTQSSGRVFTGMGSVGGWNRTSSMIFESSSFHIHTSFTIGTLTSLTTAAGFKDSDQPSASLPSSTGSTLFSASLTTSAALSTITTSISKVVSLSSMIPLYSATSTTRTTSLSSPSTMSTPMSILNATSLPAYTTISSSISISKTTPMYDLTPLTTPTSMASFISTTIGPSSAAFLNSTSVTSTSMSALATSSSCGEQGDFVLNFDDVPPLSVSNASDTDVQPEPLFNPYHQFLFSDGFTVVPPPKRLLFLPSSSPLLLEFIPNFDANSSNKETGPNAADHGFSGQIGSGDEGFTGCFSFNLYGASLGCDSRNAACDFTFTGYSYDLASKKTSQVTQQVVNVPACPELSNCVLTSVDLDSSFRDLTYFLMNVTVAGKPKLWWMDDLRLGWFDNSCSMGFCRQKTHLKR</sequence>
<dbReference type="EMBL" id="CAJHIA010000009">
    <property type="protein sequence ID" value="CAD6443116.1"/>
    <property type="molecule type" value="Genomic_DNA"/>
</dbReference>
<comment type="caution">
    <text evidence="3">The sequence shown here is derived from an EMBL/GenBank/DDBJ whole genome shotgun (WGS) entry which is preliminary data.</text>
</comment>
<dbReference type="Proteomes" id="UP000624404">
    <property type="component" value="Unassembled WGS sequence"/>
</dbReference>
<accession>A0A8H2ZM92</accession>
<feature type="chain" id="PRO_5034156699" evidence="1">
    <location>
        <begin position="19"/>
        <end position="808"/>
    </location>
</feature>
<name>A0A8H2ZM92_9HELO</name>
<evidence type="ECO:0000313" key="3">
    <source>
        <dbReference type="EMBL" id="CAD6443116.1"/>
    </source>
</evidence>
<proteinExistence type="predicted"/>
<dbReference type="AlphaFoldDB" id="A0A8H2ZM92"/>
<protein>
    <submittedName>
        <fullName evidence="3">449df413-05e9-43df-bdc3-2b0d6ee19cf1</fullName>
    </submittedName>
</protein>
<organism evidence="3 4">
    <name type="scientific">Sclerotinia trifoliorum</name>
    <dbReference type="NCBI Taxonomy" id="28548"/>
    <lineage>
        <taxon>Eukaryota</taxon>
        <taxon>Fungi</taxon>
        <taxon>Dikarya</taxon>
        <taxon>Ascomycota</taxon>
        <taxon>Pezizomycotina</taxon>
        <taxon>Leotiomycetes</taxon>
        <taxon>Helotiales</taxon>
        <taxon>Sclerotiniaceae</taxon>
        <taxon>Sclerotinia</taxon>
    </lineage>
</organism>